<dbReference type="InterPro" id="IPR007016">
    <property type="entry name" value="O-antigen_ligase-rel_domated"/>
</dbReference>
<feature type="transmembrane region" description="Helical" evidence="5">
    <location>
        <begin position="218"/>
        <end position="233"/>
    </location>
</feature>
<keyword evidence="7" id="KW-0436">Ligase</keyword>
<dbReference type="RefSeq" id="WP_140469548.1">
    <property type="nucleotide sequence ID" value="NZ_RCYZ01000014.1"/>
</dbReference>
<gene>
    <name evidence="7" type="ORF">EAH73_21710</name>
</gene>
<feature type="transmembrane region" description="Helical" evidence="5">
    <location>
        <begin position="386"/>
        <end position="409"/>
    </location>
</feature>
<comment type="caution">
    <text evidence="7">The sequence shown here is derived from an EMBL/GenBank/DDBJ whole genome shotgun (WGS) entry which is preliminary data.</text>
</comment>
<keyword evidence="8" id="KW-1185">Reference proteome</keyword>
<evidence type="ECO:0000313" key="8">
    <source>
        <dbReference type="Proteomes" id="UP000317646"/>
    </source>
</evidence>
<dbReference type="GO" id="GO:0016874">
    <property type="term" value="F:ligase activity"/>
    <property type="evidence" value="ECO:0007669"/>
    <property type="project" value="UniProtKB-KW"/>
</dbReference>
<evidence type="ECO:0000256" key="4">
    <source>
        <dbReference type="ARBA" id="ARBA00023136"/>
    </source>
</evidence>
<dbReference type="AlphaFoldDB" id="A0A502GAD3"/>
<organism evidence="7 8">
    <name type="scientific">Hymenobacter nivis</name>
    <dbReference type="NCBI Taxonomy" id="1850093"/>
    <lineage>
        <taxon>Bacteria</taxon>
        <taxon>Pseudomonadati</taxon>
        <taxon>Bacteroidota</taxon>
        <taxon>Cytophagia</taxon>
        <taxon>Cytophagales</taxon>
        <taxon>Hymenobacteraceae</taxon>
        <taxon>Hymenobacter</taxon>
    </lineage>
</organism>
<feature type="transmembrane region" description="Helical" evidence="5">
    <location>
        <begin position="239"/>
        <end position="256"/>
    </location>
</feature>
<keyword evidence="3 5" id="KW-1133">Transmembrane helix</keyword>
<evidence type="ECO:0000259" key="6">
    <source>
        <dbReference type="Pfam" id="PF04932"/>
    </source>
</evidence>
<feature type="transmembrane region" description="Helical" evidence="5">
    <location>
        <begin position="186"/>
        <end position="206"/>
    </location>
</feature>
<dbReference type="EMBL" id="RCYZ01000014">
    <property type="protein sequence ID" value="TPG58939.1"/>
    <property type="molecule type" value="Genomic_DNA"/>
</dbReference>
<feature type="transmembrane region" description="Helical" evidence="5">
    <location>
        <begin position="106"/>
        <end position="129"/>
    </location>
</feature>
<name>A0A502GAD3_9BACT</name>
<evidence type="ECO:0000256" key="5">
    <source>
        <dbReference type="SAM" id="Phobius"/>
    </source>
</evidence>
<dbReference type="InterPro" id="IPR051533">
    <property type="entry name" value="WaaL-like"/>
</dbReference>
<reference evidence="7 8" key="1">
    <citation type="journal article" date="2019" name="Environ. Microbiol.">
        <title>Species interactions and distinct microbial communities in high Arctic permafrost affected cryosols are associated with the CH4 and CO2 gas fluxes.</title>
        <authorList>
            <person name="Altshuler I."/>
            <person name="Hamel J."/>
            <person name="Turney S."/>
            <person name="Magnuson E."/>
            <person name="Levesque R."/>
            <person name="Greer C."/>
            <person name="Whyte L.G."/>
        </authorList>
    </citation>
    <scope>NUCLEOTIDE SEQUENCE [LARGE SCALE GENOMIC DNA]</scope>
    <source>
        <strain evidence="7 8">S9.2P</strain>
    </source>
</reference>
<dbReference type="OrthoDB" id="665122at2"/>
<feature type="transmembrane region" description="Helical" evidence="5">
    <location>
        <begin position="31"/>
        <end position="47"/>
    </location>
</feature>
<dbReference type="Pfam" id="PF04932">
    <property type="entry name" value="Wzy_C"/>
    <property type="match status" value="1"/>
</dbReference>
<accession>A0A502GAD3</accession>
<feature type="transmembrane region" description="Helical" evidence="5">
    <location>
        <begin position="82"/>
        <end position="100"/>
    </location>
</feature>
<proteinExistence type="predicted"/>
<feature type="transmembrane region" description="Helical" evidence="5">
    <location>
        <begin position="415"/>
        <end position="433"/>
    </location>
</feature>
<evidence type="ECO:0000256" key="3">
    <source>
        <dbReference type="ARBA" id="ARBA00022989"/>
    </source>
</evidence>
<keyword evidence="4 5" id="KW-0472">Membrane</keyword>
<feature type="transmembrane region" description="Helical" evidence="5">
    <location>
        <begin position="263"/>
        <end position="283"/>
    </location>
</feature>
<dbReference type="GO" id="GO:0016020">
    <property type="term" value="C:membrane"/>
    <property type="evidence" value="ECO:0007669"/>
    <property type="project" value="UniProtKB-SubCell"/>
</dbReference>
<dbReference type="Proteomes" id="UP000317646">
    <property type="component" value="Unassembled WGS sequence"/>
</dbReference>
<evidence type="ECO:0000256" key="1">
    <source>
        <dbReference type="ARBA" id="ARBA00004141"/>
    </source>
</evidence>
<comment type="subcellular location">
    <subcellularLocation>
        <location evidence="1">Membrane</location>
        <topology evidence="1">Multi-pass membrane protein</topology>
    </subcellularLocation>
</comment>
<evidence type="ECO:0000313" key="7">
    <source>
        <dbReference type="EMBL" id="TPG58939.1"/>
    </source>
</evidence>
<dbReference type="PANTHER" id="PTHR37422:SF13">
    <property type="entry name" value="LIPOPOLYSACCHARIDE BIOSYNTHESIS PROTEIN PA4999-RELATED"/>
    <property type="match status" value="1"/>
</dbReference>
<feature type="transmembrane region" description="Helical" evidence="5">
    <location>
        <begin position="141"/>
        <end position="166"/>
    </location>
</feature>
<feature type="transmembrane region" description="Helical" evidence="5">
    <location>
        <begin position="358"/>
        <end position="379"/>
    </location>
</feature>
<feature type="domain" description="O-antigen ligase-related" evidence="6">
    <location>
        <begin position="223"/>
        <end position="365"/>
    </location>
</feature>
<protein>
    <submittedName>
        <fullName evidence="7">O-antigen ligase family protein</fullName>
    </submittedName>
</protein>
<dbReference type="PANTHER" id="PTHR37422">
    <property type="entry name" value="TEICHURONIC ACID BIOSYNTHESIS PROTEIN TUAE"/>
    <property type="match status" value="1"/>
</dbReference>
<sequence length="439" mass="48595">MNNNDLTLYLAAGTCLGFGIRYLYRKSLEQCLLFILYGLPVMGLLATKTNWGGFKTFDVLSLGCLLLFPKDFIQGLSTFSKTTAIVFLVFVVSLLLGSLASEFPKASMLALLQVIPAFVYCRFVVLACAKDRTFYARMLRALQFSSLVLLLFIAVQLVVGLSFTFYPILNQNTFDPQNNTVRYPGFFHDSQANGQFLAMTGFLFLYAGRGEIQVAKRLLYLGLFLVCGGGVLLSGSRSALVGLVVGLVVLFLCSGWRKQTYALVFALIAGSIFALASPNLSVLNRTASIDEDYKFRRSVWLEAIDIALDNPLLGIGIGNFQAYTAIHKQELYLEIDDEIVYFDQPENGYLKILAETGFIGFVLFLSLVLAPIIKALLAFIRGRQDFNIVFILAAITSWLAAFNTVYSLFDSRITIMVATLLALLITHPTKLALPDEQTT</sequence>
<evidence type="ECO:0000256" key="2">
    <source>
        <dbReference type="ARBA" id="ARBA00022692"/>
    </source>
</evidence>
<keyword evidence="2 5" id="KW-0812">Transmembrane</keyword>